<evidence type="ECO:0000256" key="3">
    <source>
        <dbReference type="ARBA" id="ARBA00023002"/>
    </source>
</evidence>
<protein>
    <submittedName>
        <fullName evidence="4">Inosine monophosphate dehydrogenase</fullName>
    </submittedName>
</protein>
<dbReference type="OrthoDB" id="2349068at2759"/>
<dbReference type="PANTHER" id="PTHR32332:SF34">
    <property type="entry name" value="2-NITROPROPANE DIOXYGENASE FAMILY, PUTATIVE-RELATED"/>
    <property type="match status" value="1"/>
</dbReference>
<dbReference type="Gene3D" id="3.20.20.70">
    <property type="entry name" value="Aldolase class I"/>
    <property type="match status" value="1"/>
</dbReference>
<sequence>MSPQPPKSYLPWTSSPLIINAPMAGFAGPSLATSVSLSGGLGLIGGLSSMSDLHSQLKAASQTISSSLLATHSTTHLSVGVGLLPFILKLDDVLPIIKEFKPIVAWLFAAKELDDYATWAGAVRQVSPGTKIWIQVGSVSAAVQIANNASPDALCMQGADAGGHGFEKGAGIISLIPEAADTLAREGFDDIPLLASGGIVDGRGVAAALALGASGVVMGTRFLASEEVIVHPKYQAAVLEARDGGQVTTRSKLFDELRGPNPWPEAYDGRSLVVKSYQDHVRGVSLENIQKLHNEAVLGEDKGYATGLEGRAAIWVGTGLGMVDRVESARDIVEGVRRETREVLERLLKL</sequence>
<gene>
    <name evidence="4" type="ORF">CC80DRAFT_489146</name>
</gene>
<dbReference type="GO" id="GO:0018580">
    <property type="term" value="F:nitronate monooxygenase activity"/>
    <property type="evidence" value="ECO:0007669"/>
    <property type="project" value="InterPro"/>
</dbReference>
<dbReference type="SUPFAM" id="SSF51412">
    <property type="entry name" value="Inosine monophosphate dehydrogenase (IMPDH)"/>
    <property type="match status" value="1"/>
</dbReference>
<evidence type="ECO:0000256" key="2">
    <source>
        <dbReference type="ARBA" id="ARBA00022643"/>
    </source>
</evidence>
<dbReference type="CDD" id="cd04730">
    <property type="entry name" value="NPD_like"/>
    <property type="match status" value="1"/>
</dbReference>
<evidence type="ECO:0000313" key="5">
    <source>
        <dbReference type="Proteomes" id="UP000800035"/>
    </source>
</evidence>
<dbReference type="AlphaFoldDB" id="A0A6A5U8B2"/>
<dbReference type="PANTHER" id="PTHR32332">
    <property type="entry name" value="2-NITROPROPANE DIOXYGENASE"/>
    <property type="match status" value="1"/>
</dbReference>
<proteinExistence type="predicted"/>
<keyword evidence="5" id="KW-1185">Reference proteome</keyword>
<reference evidence="4" key="1">
    <citation type="journal article" date="2020" name="Stud. Mycol.">
        <title>101 Dothideomycetes genomes: a test case for predicting lifestyles and emergence of pathogens.</title>
        <authorList>
            <person name="Haridas S."/>
            <person name="Albert R."/>
            <person name="Binder M."/>
            <person name="Bloem J."/>
            <person name="Labutti K."/>
            <person name="Salamov A."/>
            <person name="Andreopoulos B."/>
            <person name="Baker S."/>
            <person name="Barry K."/>
            <person name="Bills G."/>
            <person name="Bluhm B."/>
            <person name="Cannon C."/>
            <person name="Castanera R."/>
            <person name="Culley D."/>
            <person name="Daum C."/>
            <person name="Ezra D."/>
            <person name="Gonzalez J."/>
            <person name="Henrissat B."/>
            <person name="Kuo A."/>
            <person name="Liang C."/>
            <person name="Lipzen A."/>
            <person name="Lutzoni F."/>
            <person name="Magnuson J."/>
            <person name="Mondo S."/>
            <person name="Nolan M."/>
            <person name="Ohm R."/>
            <person name="Pangilinan J."/>
            <person name="Park H.-J."/>
            <person name="Ramirez L."/>
            <person name="Alfaro M."/>
            <person name="Sun H."/>
            <person name="Tritt A."/>
            <person name="Yoshinaga Y."/>
            <person name="Zwiers L.-H."/>
            <person name="Turgeon B."/>
            <person name="Goodwin S."/>
            <person name="Spatafora J."/>
            <person name="Crous P."/>
            <person name="Grigoriev I."/>
        </authorList>
    </citation>
    <scope>NUCLEOTIDE SEQUENCE</scope>
    <source>
        <strain evidence="4">CBS 675.92</strain>
    </source>
</reference>
<name>A0A6A5U8B2_9PLEO</name>
<dbReference type="InterPro" id="IPR004136">
    <property type="entry name" value="NMO"/>
</dbReference>
<organism evidence="4 5">
    <name type="scientific">Byssothecium circinans</name>
    <dbReference type="NCBI Taxonomy" id="147558"/>
    <lineage>
        <taxon>Eukaryota</taxon>
        <taxon>Fungi</taxon>
        <taxon>Dikarya</taxon>
        <taxon>Ascomycota</taxon>
        <taxon>Pezizomycotina</taxon>
        <taxon>Dothideomycetes</taxon>
        <taxon>Pleosporomycetidae</taxon>
        <taxon>Pleosporales</taxon>
        <taxon>Massarineae</taxon>
        <taxon>Massarinaceae</taxon>
        <taxon>Byssothecium</taxon>
    </lineage>
</organism>
<keyword evidence="3" id="KW-0560">Oxidoreductase</keyword>
<dbReference type="InterPro" id="IPR013785">
    <property type="entry name" value="Aldolase_TIM"/>
</dbReference>
<evidence type="ECO:0000313" key="4">
    <source>
        <dbReference type="EMBL" id="KAF1960914.1"/>
    </source>
</evidence>
<dbReference type="EMBL" id="ML976982">
    <property type="protein sequence ID" value="KAF1960914.1"/>
    <property type="molecule type" value="Genomic_DNA"/>
</dbReference>
<accession>A0A6A5U8B2</accession>
<dbReference type="Proteomes" id="UP000800035">
    <property type="component" value="Unassembled WGS sequence"/>
</dbReference>
<evidence type="ECO:0000256" key="1">
    <source>
        <dbReference type="ARBA" id="ARBA00022630"/>
    </source>
</evidence>
<keyword evidence="1" id="KW-0285">Flavoprotein</keyword>
<dbReference type="Pfam" id="PF03060">
    <property type="entry name" value="NMO"/>
    <property type="match status" value="1"/>
</dbReference>
<keyword evidence="2" id="KW-0288">FMN</keyword>